<keyword evidence="3" id="KW-1185">Reference proteome</keyword>
<dbReference type="PANTHER" id="PTHR46250:SF17">
    <property type="entry name" value="MYB_SANT-LIKE DOMAIN-CONTAINING PROTEIN"/>
    <property type="match status" value="1"/>
</dbReference>
<protein>
    <submittedName>
        <fullName evidence="2">Myb/SANT-like domain, Harbinger transposase-derived nuclease domain protein</fullName>
    </submittedName>
</protein>
<comment type="caution">
    <text evidence="2">The sequence shown here is derived from an EMBL/GenBank/DDBJ whole genome shotgun (WGS) entry which is preliminary data.</text>
</comment>
<dbReference type="EMBL" id="PKPP01007023">
    <property type="protein sequence ID" value="PWA54606.1"/>
    <property type="molecule type" value="Genomic_DNA"/>
</dbReference>
<dbReference type="InterPro" id="IPR024752">
    <property type="entry name" value="Myb/SANT-like_dom"/>
</dbReference>
<feature type="domain" description="Myb/SANT-like" evidence="1">
    <location>
        <begin position="33"/>
        <end position="84"/>
    </location>
</feature>
<gene>
    <name evidence="2" type="ORF">CTI12_AA434640</name>
</gene>
<reference evidence="2 3" key="1">
    <citation type="journal article" date="2018" name="Mol. Plant">
        <title>The genome of Artemisia annua provides insight into the evolution of Asteraceae family and artemisinin biosynthesis.</title>
        <authorList>
            <person name="Shen Q."/>
            <person name="Zhang L."/>
            <person name="Liao Z."/>
            <person name="Wang S."/>
            <person name="Yan T."/>
            <person name="Shi P."/>
            <person name="Liu M."/>
            <person name="Fu X."/>
            <person name="Pan Q."/>
            <person name="Wang Y."/>
            <person name="Lv Z."/>
            <person name="Lu X."/>
            <person name="Zhang F."/>
            <person name="Jiang W."/>
            <person name="Ma Y."/>
            <person name="Chen M."/>
            <person name="Hao X."/>
            <person name="Li L."/>
            <person name="Tang Y."/>
            <person name="Lv G."/>
            <person name="Zhou Y."/>
            <person name="Sun X."/>
            <person name="Brodelius P.E."/>
            <person name="Rose J.K.C."/>
            <person name="Tang K."/>
        </authorList>
    </citation>
    <scope>NUCLEOTIDE SEQUENCE [LARGE SCALE GENOMIC DNA]</scope>
    <source>
        <strain evidence="3">cv. Huhao1</strain>
        <tissue evidence="2">Leaf</tissue>
    </source>
</reference>
<dbReference type="AlphaFoldDB" id="A0A2U1M012"/>
<evidence type="ECO:0000313" key="3">
    <source>
        <dbReference type="Proteomes" id="UP000245207"/>
    </source>
</evidence>
<dbReference type="OrthoDB" id="618098at2759"/>
<accession>A0A2U1M012</accession>
<organism evidence="2 3">
    <name type="scientific">Artemisia annua</name>
    <name type="common">Sweet wormwood</name>
    <dbReference type="NCBI Taxonomy" id="35608"/>
    <lineage>
        <taxon>Eukaryota</taxon>
        <taxon>Viridiplantae</taxon>
        <taxon>Streptophyta</taxon>
        <taxon>Embryophyta</taxon>
        <taxon>Tracheophyta</taxon>
        <taxon>Spermatophyta</taxon>
        <taxon>Magnoliopsida</taxon>
        <taxon>eudicotyledons</taxon>
        <taxon>Gunneridae</taxon>
        <taxon>Pentapetalae</taxon>
        <taxon>asterids</taxon>
        <taxon>campanulids</taxon>
        <taxon>Asterales</taxon>
        <taxon>Asteraceae</taxon>
        <taxon>Asteroideae</taxon>
        <taxon>Anthemideae</taxon>
        <taxon>Artemisiinae</taxon>
        <taxon>Artemisia</taxon>
    </lineage>
</organism>
<sequence length="131" mass="15101">MKNTSGYEADNGFKLGYVTHLETLLKVSLPDSCLLAKPHIESRIKTMKKDWQVVYDMLNSTSGFGYDKEKNYVTNDSPGVWDSYIENHPNVRKWRNKKLPHYEDLCAIFGKDRAHGKIAMDAIEMEEEVNT</sequence>
<proteinExistence type="predicted"/>
<dbReference type="Pfam" id="PF12776">
    <property type="entry name" value="Myb_DNA-bind_3"/>
    <property type="match status" value="1"/>
</dbReference>
<evidence type="ECO:0000313" key="2">
    <source>
        <dbReference type="EMBL" id="PWA54606.1"/>
    </source>
</evidence>
<name>A0A2U1M012_ARTAN</name>
<evidence type="ECO:0000259" key="1">
    <source>
        <dbReference type="Pfam" id="PF12776"/>
    </source>
</evidence>
<dbReference type="STRING" id="35608.A0A2U1M012"/>
<dbReference type="PANTHER" id="PTHR46250">
    <property type="entry name" value="MYB/SANT-LIKE DNA-BINDING DOMAIN PROTEIN-RELATED"/>
    <property type="match status" value="1"/>
</dbReference>
<dbReference type="Proteomes" id="UP000245207">
    <property type="component" value="Unassembled WGS sequence"/>
</dbReference>